<gene>
    <name evidence="3" type="ORF">ACFPH6_19100</name>
</gene>
<dbReference type="PANTHER" id="PTHR23150:SF19">
    <property type="entry name" value="FORMYLGLYCINE-GENERATING ENZYME"/>
    <property type="match status" value="1"/>
</dbReference>
<feature type="compositionally biased region" description="Low complexity" evidence="1">
    <location>
        <begin position="7"/>
        <end position="18"/>
    </location>
</feature>
<dbReference type="InterPro" id="IPR005532">
    <property type="entry name" value="SUMF_dom"/>
</dbReference>
<dbReference type="Pfam" id="PF03781">
    <property type="entry name" value="FGE-sulfatase"/>
    <property type="match status" value="1"/>
</dbReference>
<dbReference type="Proteomes" id="UP001596012">
    <property type="component" value="Unassembled WGS sequence"/>
</dbReference>
<evidence type="ECO:0000259" key="2">
    <source>
        <dbReference type="Pfam" id="PF03781"/>
    </source>
</evidence>
<feature type="region of interest" description="Disordered" evidence="1">
    <location>
        <begin position="1"/>
        <end position="62"/>
    </location>
</feature>
<keyword evidence="4" id="KW-1185">Reference proteome</keyword>
<name>A0ABV8YPW3_9ACTN</name>
<dbReference type="InterPro" id="IPR042095">
    <property type="entry name" value="SUMF_sf"/>
</dbReference>
<evidence type="ECO:0000313" key="4">
    <source>
        <dbReference type="Proteomes" id="UP001596012"/>
    </source>
</evidence>
<protein>
    <submittedName>
        <fullName evidence="3">Formylglycine-generating enzyme family protein</fullName>
    </submittedName>
</protein>
<dbReference type="PANTHER" id="PTHR23150">
    <property type="entry name" value="SULFATASE MODIFYING FACTOR 1, 2"/>
    <property type="match status" value="1"/>
</dbReference>
<organism evidence="3 4">
    <name type="scientific">Streptomyces xiangluensis</name>
    <dbReference type="NCBI Taxonomy" id="2665720"/>
    <lineage>
        <taxon>Bacteria</taxon>
        <taxon>Bacillati</taxon>
        <taxon>Actinomycetota</taxon>
        <taxon>Actinomycetes</taxon>
        <taxon>Kitasatosporales</taxon>
        <taxon>Streptomycetaceae</taxon>
        <taxon>Streptomyces</taxon>
    </lineage>
</organism>
<feature type="domain" description="Sulfatase-modifying factor enzyme-like" evidence="2">
    <location>
        <begin position="33"/>
        <end position="311"/>
    </location>
</feature>
<sequence length="316" mass="34304">MSSHCCAPGRSSEAAPAASEPPPVPGSGTAPGDSKVALPGGSFRMGGEDVDANPGDGEGPVREVTLGPFEIDTRCVTNERFAAFVDATGYRTDAERFGWSYVFARFLPGELRKESPRPEGTPWWCGVQGAYWAAPEGPGSGLDGRWDHPVVHVSWGDALAFCRWEGSRLPTEAEWEYAARGGLDQKRFPWGDELTPGGEHRCNIWQGRFPFRNTGEDGYVGTAPVDAFPPNAFGLFNTSGNVWEWCADWWGTDHGTGPHTDPTGPEQGTARVMRGGSYLCHDSYCNRYRVAARTANSPDSSVGNTGFRCVRDRRHG</sequence>
<accession>A0ABV8YPW3</accession>
<evidence type="ECO:0000256" key="1">
    <source>
        <dbReference type="SAM" id="MobiDB-lite"/>
    </source>
</evidence>
<dbReference type="InterPro" id="IPR051043">
    <property type="entry name" value="Sulfatase_Mod_Factor_Kinase"/>
</dbReference>
<evidence type="ECO:0000313" key="3">
    <source>
        <dbReference type="EMBL" id="MFC4466607.1"/>
    </source>
</evidence>
<dbReference type="SUPFAM" id="SSF56436">
    <property type="entry name" value="C-type lectin-like"/>
    <property type="match status" value="1"/>
</dbReference>
<dbReference type="InterPro" id="IPR016187">
    <property type="entry name" value="CTDL_fold"/>
</dbReference>
<dbReference type="RefSeq" id="WP_386343215.1">
    <property type="nucleotide sequence ID" value="NZ_JBHSFG010000029.1"/>
</dbReference>
<reference evidence="4" key="1">
    <citation type="journal article" date="2019" name="Int. J. Syst. Evol. Microbiol.">
        <title>The Global Catalogue of Microorganisms (GCM) 10K type strain sequencing project: providing services to taxonomists for standard genome sequencing and annotation.</title>
        <authorList>
            <consortium name="The Broad Institute Genomics Platform"/>
            <consortium name="The Broad Institute Genome Sequencing Center for Infectious Disease"/>
            <person name="Wu L."/>
            <person name="Ma J."/>
        </authorList>
    </citation>
    <scope>NUCLEOTIDE SEQUENCE [LARGE SCALE GENOMIC DNA]</scope>
    <source>
        <strain evidence="4">DT43</strain>
    </source>
</reference>
<proteinExistence type="predicted"/>
<dbReference type="Gene3D" id="3.90.1580.10">
    <property type="entry name" value="paralog of FGE (formylglycine-generating enzyme)"/>
    <property type="match status" value="1"/>
</dbReference>
<comment type="caution">
    <text evidence="3">The sequence shown here is derived from an EMBL/GenBank/DDBJ whole genome shotgun (WGS) entry which is preliminary data.</text>
</comment>
<dbReference type="EMBL" id="JBHSFG010000029">
    <property type="protein sequence ID" value="MFC4466607.1"/>
    <property type="molecule type" value="Genomic_DNA"/>
</dbReference>